<keyword evidence="3 6" id="KW-0547">Nucleotide-binding</keyword>
<keyword evidence="1" id="KW-0723">Serine/threonine-protein kinase</keyword>
<dbReference type="PROSITE" id="PS00107">
    <property type="entry name" value="PROTEIN_KINASE_ATP"/>
    <property type="match status" value="1"/>
</dbReference>
<dbReference type="SMART" id="SM00220">
    <property type="entry name" value="S_TKc"/>
    <property type="match status" value="1"/>
</dbReference>
<evidence type="ECO:0000313" key="10">
    <source>
        <dbReference type="Proteomes" id="UP000324585"/>
    </source>
</evidence>
<keyword evidence="5 6" id="KW-0067">ATP-binding</keyword>
<dbReference type="Gene3D" id="3.30.200.20">
    <property type="entry name" value="Phosphorylase Kinase, domain 1"/>
    <property type="match status" value="1"/>
</dbReference>
<evidence type="ECO:0000256" key="4">
    <source>
        <dbReference type="ARBA" id="ARBA00022777"/>
    </source>
</evidence>
<proteinExistence type="predicted"/>
<dbReference type="FunFam" id="1.10.510.10:FF:000571">
    <property type="entry name" value="Maternal embryonic leucine zipper kinase"/>
    <property type="match status" value="1"/>
</dbReference>
<dbReference type="PANTHER" id="PTHR24349">
    <property type="entry name" value="SERINE/THREONINE-PROTEIN KINASE"/>
    <property type="match status" value="1"/>
</dbReference>
<gene>
    <name evidence="9" type="ORF">FVE85_2617</name>
</gene>
<keyword evidence="2" id="KW-0808">Transferase</keyword>
<sequence>MSDSQAVAAPPMDTLQDEFGASRTKSSASSVGKALEDIGISVLEHSHVVTHEAKLLMGIFELQVTASPGSQHAGDGAHENGAMKRNARSSVAKTARAKRVLCLQGAQLSALLPRSFLNGASGPAPQEQKKLQKVAADPSSRALAVLNEYYRLWEFSLREKEVRLLPGRQLPDGNEQVGGIQWQSSCKTRTYSYMLVARPSADDALTLLNLTDVGDAVFSFDEWAAELSNAARADVEHYYTIGRKIGSGAFAHVYLATSRVTGTAYALKEIDMTHEMNKPELVMAEILVMRSVCHPRLVQMHDVFERPDKVQVVVEYMAGGELYDRIAELGGKGFSERNAQAVFREILQGVEYLHRHRIVHRDLKPENVLCTGTEWPLQVKLCDFGLSSMTCHAVGPELVGADQAEGDGQDSDPPERKIVGTANYVAPETARREMSGAPADMWACGVVLFVILSGKLPFNGKSEEDVIKKVAAAKFTMPPREWRGISPAAKSLVLSLMNADPRKRLSASGALQHAWLQTETSDAPIGNDMSDLGSGRRKFRKAFLGVSSLGRLKVLFASQDNPPET</sequence>
<dbReference type="PROSITE" id="PS00108">
    <property type="entry name" value="PROTEIN_KINASE_ST"/>
    <property type="match status" value="1"/>
</dbReference>
<dbReference type="EMBL" id="VRMN01000004">
    <property type="protein sequence ID" value="KAA8494376.1"/>
    <property type="molecule type" value="Genomic_DNA"/>
</dbReference>
<evidence type="ECO:0000256" key="7">
    <source>
        <dbReference type="SAM" id="MobiDB-lite"/>
    </source>
</evidence>
<dbReference type="SUPFAM" id="SSF56112">
    <property type="entry name" value="Protein kinase-like (PK-like)"/>
    <property type="match status" value="1"/>
</dbReference>
<dbReference type="InterPro" id="IPR000719">
    <property type="entry name" value="Prot_kinase_dom"/>
</dbReference>
<evidence type="ECO:0000256" key="3">
    <source>
        <dbReference type="ARBA" id="ARBA00022741"/>
    </source>
</evidence>
<keyword evidence="10" id="KW-1185">Reference proteome</keyword>
<evidence type="ECO:0000256" key="5">
    <source>
        <dbReference type="ARBA" id="ARBA00022840"/>
    </source>
</evidence>
<protein>
    <submittedName>
        <fullName evidence="9">Myosin light chain kinase A</fullName>
    </submittedName>
</protein>
<feature type="binding site" evidence="6">
    <location>
        <position position="268"/>
    </location>
    <ligand>
        <name>ATP</name>
        <dbReference type="ChEBI" id="CHEBI:30616"/>
    </ligand>
</feature>
<dbReference type="InterPro" id="IPR011009">
    <property type="entry name" value="Kinase-like_dom_sf"/>
</dbReference>
<dbReference type="AlphaFoldDB" id="A0A5J4YSQ5"/>
<comment type="caution">
    <text evidence="9">The sequence shown here is derived from an EMBL/GenBank/DDBJ whole genome shotgun (WGS) entry which is preliminary data.</text>
</comment>
<evidence type="ECO:0000259" key="8">
    <source>
        <dbReference type="PROSITE" id="PS50011"/>
    </source>
</evidence>
<dbReference type="Proteomes" id="UP000324585">
    <property type="component" value="Unassembled WGS sequence"/>
</dbReference>
<dbReference type="Gene3D" id="1.10.510.10">
    <property type="entry name" value="Transferase(Phosphotransferase) domain 1"/>
    <property type="match status" value="1"/>
</dbReference>
<reference evidence="10" key="1">
    <citation type="journal article" date="2019" name="Nat. Commun.">
        <title>Expansion of phycobilisome linker gene families in mesophilic red algae.</title>
        <authorList>
            <person name="Lee J."/>
            <person name="Kim D."/>
            <person name="Bhattacharya D."/>
            <person name="Yoon H.S."/>
        </authorList>
    </citation>
    <scope>NUCLEOTIDE SEQUENCE [LARGE SCALE GENOMIC DNA]</scope>
    <source>
        <strain evidence="10">CCMP 1328</strain>
    </source>
</reference>
<feature type="region of interest" description="Disordered" evidence="7">
    <location>
        <begin position="67"/>
        <end position="90"/>
    </location>
</feature>
<organism evidence="9 10">
    <name type="scientific">Porphyridium purpureum</name>
    <name type="common">Red alga</name>
    <name type="synonym">Porphyridium cruentum</name>
    <dbReference type="NCBI Taxonomy" id="35688"/>
    <lineage>
        <taxon>Eukaryota</taxon>
        <taxon>Rhodophyta</taxon>
        <taxon>Bangiophyceae</taxon>
        <taxon>Porphyridiales</taxon>
        <taxon>Porphyridiaceae</taxon>
        <taxon>Porphyridium</taxon>
    </lineage>
</organism>
<dbReference type="InterPro" id="IPR008271">
    <property type="entry name" value="Ser/Thr_kinase_AS"/>
</dbReference>
<evidence type="ECO:0000256" key="6">
    <source>
        <dbReference type="PROSITE-ProRule" id="PRU10141"/>
    </source>
</evidence>
<accession>A0A5J4YSQ5</accession>
<feature type="region of interest" description="Disordered" evidence="7">
    <location>
        <begin position="1"/>
        <end position="26"/>
    </location>
</feature>
<evidence type="ECO:0000256" key="2">
    <source>
        <dbReference type="ARBA" id="ARBA00022679"/>
    </source>
</evidence>
<dbReference type="Pfam" id="PF00069">
    <property type="entry name" value="Pkinase"/>
    <property type="match status" value="1"/>
</dbReference>
<evidence type="ECO:0000313" key="9">
    <source>
        <dbReference type="EMBL" id="KAA8494376.1"/>
    </source>
</evidence>
<name>A0A5J4YSQ5_PORPP</name>
<dbReference type="InterPro" id="IPR050205">
    <property type="entry name" value="CDPK_Ser/Thr_kinases"/>
</dbReference>
<dbReference type="OrthoDB" id="40902at2759"/>
<dbReference type="PROSITE" id="PS50011">
    <property type="entry name" value="PROTEIN_KINASE_DOM"/>
    <property type="match status" value="1"/>
</dbReference>
<feature type="domain" description="Protein kinase" evidence="8">
    <location>
        <begin position="239"/>
        <end position="516"/>
    </location>
</feature>
<dbReference type="GO" id="GO:0005524">
    <property type="term" value="F:ATP binding"/>
    <property type="evidence" value="ECO:0007669"/>
    <property type="project" value="UniProtKB-UniRule"/>
</dbReference>
<dbReference type="CDD" id="cd05117">
    <property type="entry name" value="STKc_CAMK"/>
    <property type="match status" value="1"/>
</dbReference>
<dbReference type="GO" id="GO:0004674">
    <property type="term" value="F:protein serine/threonine kinase activity"/>
    <property type="evidence" value="ECO:0007669"/>
    <property type="project" value="UniProtKB-KW"/>
</dbReference>
<evidence type="ECO:0000256" key="1">
    <source>
        <dbReference type="ARBA" id="ARBA00022527"/>
    </source>
</evidence>
<dbReference type="InterPro" id="IPR017441">
    <property type="entry name" value="Protein_kinase_ATP_BS"/>
</dbReference>
<keyword evidence="4 9" id="KW-0418">Kinase</keyword>